<protein>
    <submittedName>
        <fullName evidence="1">Uncharacterized protein</fullName>
    </submittedName>
</protein>
<name>A0A2P2PXB0_RHIMU</name>
<accession>A0A2P2PXB0</accession>
<dbReference type="AlphaFoldDB" id="A0A2P2PXB0"/>
<organism evidence="1">
    <name type="scientific">Rhizophora mucronata</name>
    <name type="common">Asiatic mangrove</name>
    <dbReference type="NCBI Taxonomy" id="61149"/>
    <lineage>
        <taxon>Eukaryota</taxon>
        <taxon>Viridiplantae</taxon>
        <taxon>Streptophyta</taxon>
        <taxon>Embryophyta</taxon>
        <taxon>Tracheophyta</taxon>
        <taxon>Spermatophyta</taxon>
        <taxon>Magnoliopsida</taxon>
        <taxon>eudicotyledons</taxon>
        <taxon>Gunneridae</taxon>
        <taxon>Pentapetalae</taxon>
        <taxon>rosids</taxon>
        <taxon>fabids</taxon>
        <taxon>Malpighiales</taxon>
        <taxon>Rhizophoraceae</taxon>
        <taxon>Rhizophora</taxon>
    </lineage>
</organism>
<sequence>MCTNTHVHVVLNNLKQTQPEDRIGVTKI</sequence>
<evidence type="ECO:0000313" key="1">
    <source>
        <dbReference type="EMBL" id="MBX59325.1"/>
    </source>
</evidence>
<proteinExistence type="predicted"/>
<dbReference type="EMBL" id="GGEC01078841">
    <property type="protein sequence ID" value="MBX59325.1"/>
    <property type="molecule type" value="Transcribed_RNA"/>
</dbReference>
<reference evidence="1" key="1">
    <citation type="submission" date="2018-02" db="EMBL/GenBank/DDBJ databases">
        <title>Rhizophora mucronata_Transcriptome.</title>
        <authorList>
            <person name="Meera S.P."/>
            <person name="Sreeshan A."/>
            <person name="Augustine A."/>
        </authorList>
    </citation>
    <scope>NUCLEOTIDE SEQUENCE</scope>
    <source>
        <tissue evidence="1">Leaf</tissue>
    </source>
</reference>